<evidence type="ECO:0000256" key="2">
    <source>
        <dbReference type="ARBA" id="ARBA00022737"/>
    </source>
</evidence>
<dbReference type="AlphaFoldDB" id="A0A3P8VVJ6"/>
<feature type="repeat" description="ANK" evidence="4">
    <location>
        <begin position="36"/>
        <end position="69"/>
    </location>
</feature>
<keyword evidence="2" id="KW-0677">Repeat</keyword>
<sequence length="89" mass="9605">MVACRTQHCDAQSASRVKLVQFLLEKGADPNIQDKEGLTALMHACRERAGPEVVSLLLDGGADINLEDQSGQAKVFAASVHRHPQCPQP</sequence>
<dbReference type="InterPro" id="IPR042637">
    <property type="entry name" value="AN34A/B/C"/>
</dbReference>
<name>A0A3P8VVJ6_CYNSE</name>
<accession>A0A3P8VVJ6</accession>
<evidence type="ECO:0000313" key="5">
    <source>
        <dbReference type="Ensembl" id="ENSCSEP00000018344.1"/>
    </source>
</evidence>
<evidence type="ECO:0000313" key="6">
    <source>
        <dbReference type="Proteomes" id="UP000265120"/>
    </source>
</evidence>
<dbReference type="Ensembl" id="ENSCSET00000018570.1">
    <property type="protein sequence ID" value="ENSCSEP00000018344.1"/>
    <property type="gene ID" value="ENSCSEG00000011775.1"/>
</dbReference>
<dbReference type="GeneTree" id="ENSGT00390000012355"/>
<dbReference type="SUPFAM" id="SSF48403">
    <property type="entry name" value="Ankyrin repeat"/>
    <property type="match status" value="1"/>
</dbReference>
<dbReference type="PROSITE" id="PS50088">
    <property type="entry name" value="ANK_REPEAT"/>
    <property type="match status" value="1"/>
</dbReference>
<evidence type="ECO:0000256" key="3">
    <source>
        <dbReference type="ARBA" id="ARBA00023043"/>
    </source>
</evidence>
<reference evidence="5 6" key="1">
    <citation type="journal article" date="2014" name="Nat. Genet.">
        <title>Whole-genome sequence of a flatfish provides insights into ZW sex chromosome evolution and adaptation to a benthic lifestyle.</title>
        <authorList>
            <person name="Chen S."/>
            <person name="Zhang G."/>
            <person name="Shao C."/>
            <person name="Huang Q."/>
            <person name="Liu G."/>
            <person name="Zhang P."/>
            <person name="Song W."/>
            <person name="An N."/>
            <person name="Chalopin D."/>
            <person name="Volff J.N."/>
            <person name="Hong Y."/>
            <person name="Li Q."/>
            <person name="Sha Z."/>
            <person name="Zhou H."/>
            <person name="Xie M."/>
            <person name="Yu Q."/>
            <person name="Liu Y."/>
            <person name="Xiang H."/>
            <person name="Wang N."/>
            <person name="Wu K."/>
            <person name="Yang C."/>
            <person name="Zhou Q."/>
            <person name="Liao X."/>
            <person name="Yang L."/>
            <person name="Hu Q."/>
            <person name="Zhang J."/>
            <person name="Meng L."/>
            <person name="Jin L."/>
            <person name="Tian Y."/>
            <person name="Lian J."/>
            <person name="Yang J."/>
            <person name="Miao G."/>
            <person name="Liu S."/>
            <person name="Liang Z."/>
            <person name="Yan F."/>
            <person name="Li Y."/>
            <person name="Sun B."/>
            <person name="Zhang H."/>
            <person name="Zhang J."/>
            <person name="Zhu Y."/>
            <person name="Du M."/>
            <person name="Zhao Y."/>
            <person name="Schartl M."/>
            <person name="Tang Q."/>
            <person name="Wang J."/>
        </authorList>
    </citation>
    <scope>NUCLEOTIDE SEQUENCE</scope>
</reference>
<dbReference type="STRING" id="244447.ENSCSEP00000018344"/>
<protein>
    <submittedName>
        <fullName evidence="5">Uncharacterized protein</fullName>
    </submittedName>
</protein>
<dbReference type="PROSITE" id="PS50297">
    <property type="entry name" value="ANK_REP_REGION"/>
    <property type="match status" value="1"/>
</dbReference>
<reference evidence="5" key="2">
    <citation type="submission" date="2025-08" db="UniProtKB">
        <authorList>
            <consortium name="Ensembl"/>
        </authorList>
    </citation>
    <scope>IDENTIFICATION</scope>
</reference>
<reference evidence="5" key="3">
    <citation type="submission" date="2025-09" db="UniProtKB">
        <authorList>
            <consortium name="Ensembl"/>
        </authorList>
    </citation>
    <scope>IDENTIFICATION</scope>
</reference>
<dbReference type="Proteomes" id="UP000265120">
    <property type="component" value="Chromosome 14"/>
</dbReference>
<keyword evidence="3 4" id="KW-0040">ANK repeat</keyword>
<dbReference type="SMART" id="SM00248">
    <property type="entry name" value="ANK"/>
    <property type="match status" value="1"/>
</dbReference>
<evidence type="ECO:0000256" key="4">
    <source>
        <dbReference type="PROSITE-ProRule" id="PRU00023"/>
    </source>
</evidence>
<proteinExistence type="inferred from homology"/>
<organism evidence="5 6">
    <name type="scientific">Cynoglossus semilaevis</name>
    <name type="common">Tongue sole</name>
    <dbReference type="NCBI Taxonomy" id="244447"/>
    <lineage>
        <taxon>Eukaryota</taxon>
        <taxon>Metazoa</taxon>
        <taxon>Chordata</taxon>
        <taxon>Craniata</taxon>
        <taxon>Vertebrata</taxon>
        <taxon>Euteleostomi</taxon>
        <taxon>Actinopterygii</taxon>
        <taxon>Neopterygii</taxon>
        <taxon>Teleostei</taxon>
        <taxon>Neoteleostei</taxon>
        <taxon>Acanthomorphata</taxon>
        <taxon>Carangaria</taxon>
        <taxon>Pleuronectiformes</taxon>
        <taxon>Pleuronectoidei</taxon>
        <taxon>Cynoglossidae</taxon>
        <taxon>Cynoglossinae</taxon>
        <taxon>Cynoglossus</taxon>
    </lineage>
</organism>
<keyword evidence="6" id="KW-1185">Reference proteome</keyword>
<dbReference type="Gene3D" id="1.25.40.20">
    <property type="entry name" value="Ankyrin repeat-containing domain"/>
    <property type="match status" value="1"/>
</dbReference>
<comment type="similarity">
    <text evidence="1">Belongs to the ANKRD34 family.</text>
</comment>
<dbReference type="PANTHER" id="PTHR24156:SF1">
    <property type="entry name" value="ANKYRIN REPEAT DOMAIN-CONTAINING PROTEIN 34B"/>
    <property type="match status" value="1"/>
</dbReference>
<dbReference type="InParanoid" id="A0A3P8VVJ6"/>
<dbReference type="InterPro" id="IPR002110">
    <property type="entry name" value="Ankyrin_rpt"/>
</dbReference>
<evidence type="ECO:0000256" key="1">
    <source>
        <dbReference type="ARBA" id="ARBA00010029"/>
    </source>
</evidence>
<dbReference type="PANTHER" id="PTHR24156">
    <property type="entry name" value="ANK_REP_REGION DOMAIN-CONTAINING PROTEIN"/>
    <property type="match status" value="1"/>
</dbReference>
<dbReference type="Pfam" id="PF12796">
    <property type="entry name" value="Ank_2"/>
    <property type="match status" value="1"/>
</dbReference>
<dbReference type="InterPro" id="IPR036770">
    <property type="entry name" value="Ankyrin_rpt-contain_sf"/>
</dbReference>